<dbReference type="PROSITE" id="PS51462">
    <property type="entry name" value="NUDIX"/>
    <property type="match status" value="1"/>
</dbReference>
<dbReference type="Gene3D" id="3.90.79.10">
    <property type="entry name" value="Nucleoside Triphosphate Pyrophosphohydrolase"/>
    <property type="match status" value="1"/>
</dbReference>
<feature type="domain" description="Nudix hydrolase" evidence="4">
    <location>
        <begin position="22"/>
        <end position="147"/>
    </location>
</feature>
<evidence type="ECO:0000259" key="4">
    <source>
        <dbReference type="PROSITE" id="PS51462"/>
    </source>
</evidence>
<dbReference type="PANTHER" id="PTHR43046">
    <property type="entry name" value="GDP-MANNOSE MANNOSYL HYDROLASE"/>
    <property type="match status" value="1"/>
</dbReference>
<dbReference type="InterPro" id="IPR000086">
    <property type="entry name" value="NUDIX_hydrolase_dom"/>
</dbReference>
<reference evidence="6" key="1">
    <citation type="journal article" date="2019" name="Int. J. Syst. Evol. Microbiol.">
        <title>The Global Catalogue of Microorganisms (GCM) 10K type strain sequencing project: providing services to taxonomists for standard genome sequencing and annotation.</title>
        <authorList>
            <consortium name="The Broad Institute Genomics Platform"/>
            <consortium name="The Broad Institute Genome Sequencing Center for Infectious Disease"/>
            <person name="Wu L."/>
            <person name="Ma J."/>
        </authorList>
    </citation>
    <scope>NUCLEOTIDE SEQUENCE [LARGE SCALE GENOMIC DNA]</scope>
    <source>
        <strain evidence="6">CCM 7941</strain>
    </source>
</reference>
<dbReference type="InterPro" id="IPR020084">
    <property type="entry name" value="NUDIX_hydrolase_CS"/>
</dbReference>
<sequence>MATLSERLLRRALHAYFRVSRGLTLGVRAAVFDREGRVFLVRHTYVRGWYLPGGGVEAGEDALTALARELAEEGNIELTAPPVLHGVYWNRTASPRDHVLLYVARAFRQGAPRGPDREIAETGFFAPDDLPAATTPATRARLDEILRGAPVSPLW</sequence>
<organism evidence="5 6">
    <name type="scientific">Camelimonas abortus</name>
    <dbReference type="NCBI Taxonomy" id="1017184"/>
    <lineage>
        <taxon>Bacteria</taxon>
        <taxon>Pseudomonadati</taxon>
        <taxon>Pseudomonadota</taxon>
        <taxon>Alphaproteobacteria</taxon>
        <taxon>Hyphomicrobiales</taxon>
        <taxon>Chelatococcaceae</taxon>
        <taxon>Camelimonas</taxon>
    </lineage>
</organism>
<evidence type="ECO:0000256" key="2">
    <source>
        <dbReference type="ARBA" id="ARBA00022801"/>
    </source>
</evidence>
<dbReference type="InterPro" id="IPR015797">
    <property type="entry name" value="NUDIX_hydrolase-like_dom_sf"/>
</dbReference>
<comment type="cofactor">
    <cofactor evidence="1">
        <name>Mg(2+)</name>
        <dbReference type="ChEBI" id="CHEBI:18420"/>
    </cofactor>
</comment>
<keyword evidence="2" id="KW-0378">Hydrolase</keyword>
<name>A0ABV7LIG1_9HYPH</name>
<evidence type="ECO:0000256" key="1">
    <source>
        <dbReference type="ARBA" id="ARBA00001946"/>
    </source>
</evidence>
<accession>A0ABV7LIG1</accession>
<dbReference type="PROSITE" id="PS00893">
    <property type="entry name" value="NUDIX_BOX"/>
    <property type="match status" value="1"/>
</dbReference>
<evidence type="ECO:0000313" key="6">
    <source>
        <dbReference type="Proteomes" id="UP001595536"/>
    </source>
</evidence>
<keyword evidence="6" id="KW-1185">Reference proteome</keyword>
<protein>
    <submittedName>
        <fullName evidence="5">NUDIX domain-containing protein</fullName>
    </submittedName>
</protein>
<gene>
    <name evidence="5" type="ORF">ACFOEX_13530</name>
</gene>
<dbReference type="PANTHER" id="PTHR43046:SF12">
    <property type="entry name" value="GDP-MANNOSE MANNOSYL HYDROLASE"/>
    <property type="match status" value="1"/>
</dbReference>
<keyword evidence="3" id="KW-0460">Magnesium</keyword>
<dbReference type="Proteomes" id="UP001595536">
    <property type="component" value="Unassembled WGS sequence"/>
</dbReference>
<evidence type="ECO:0000256" key="3">
    <source>
        <dbReference type="ARBA" id="ARBA00022842"/>
    </source>
</evidence>
<comment type="caution">
    <text evidence="5">The sequence shown here is derived from an EMBL/GenBank/DDBJ whole genome shotgun (WGS) entry which is preliminary data.</text>
</comment>
<dbReference type="Pfam" id="PF00293">
    <property type="entry name" value="NUDIX"/>
    <property type="match status" value="1"/>
</dbReference>
<evidence type="ECO:0000313" key="5">
    <source>
        <dbReference type="EMBL" id="MFC3267359.1"/>
    </source>
</evidence>
<dbReference type="EMBL" id="JBHRUV010000115">
    <property type="protein sequence ID" value="MFC3267359.1"/>
    <property type="molecule type" value="Genomic_DNA"/>
</dbReference>
<proteinExistence type="predicted"/>
<dbReference type="SUPFAM" id="SSF55811">
    <property type="entry name" value="Nudix"/>
    <property type="match status" value="1"/>
</dbReference>
<dbReference type="RefSeq" id="WP_376832376.1">
    <property type="nucleotide sequence ID" value="NZ_JBHLWR010000006.1"/>
</dbReference>
<dbReference type="CDD" id="cd04680">
    <property type="entry name" value="NUDIX_Hydrolase"/>
    <property type="match status" value="1"/>
</dbReference>